<comment type="caution">
    <text evidence="1">The sequence shown here is derived from an EMBL/GenBank/DDBJ whole genome shotgun (WGS) entry which is preliminary data.</text>
</comment>
<proteinExistence type="predicted"/>
<organism evidence="1 2">
    <name type="scientific">Trifolium pratense</name>
    <name type="common">Red clover</name>
    <dbReference type="NCBI Taxonomy" id="57577"/>
    <lineage>
        <taxon>Eukaryota</taxon>
        <taxon>Viridiplantae</taxon>
        <taxon>Streptophyta</taxon>
        <taxon>Embryophyta</taxon>
        <taxon>Tracheophyta</taxon>
        <taxon>Spermatophyta</taxon>
        <taxon>Magnoliopsida</taxon>
        <taxon>eudicotyledons</taxon>
        <taxon>Gunneridae</taxon>
        <taxon>Pentapetalae</taxon>
        <taxon>rosids</taxon>
        <taxon>fabids</taxon>
        <taxon>Fabales</taxon>
        <taxon>Fabaceae</taxon>
        <taxon>Papilionoideae</taxon>
        <taxon>50 kb inversion clade</taxon>
        <taxon>NPAAA clade</taxon>
        <taxon>Hologalegina</taxon>
        <taxon>IRL clade</taxon>
        <taxon>Trifolieae</taxon>
        <taxon>Trifolium</taxon>
    </lineage>
</organism>
<gene>
    <name evidence="1" type="ORF">L195_g015553</name>
</gene>
<protein>
    <submittedName>
        <fullName evidence="1">Uncharacterized protein</fullName>
    </submittedName>
</protein>
<accession>A0A2K3MNN3</accession>
<sequence length="93" mass="10063">MQRRAQVFVAWGPSAGAFDFDKVKNLPSTMLAVERQDTGKGGCSMQLPRTFQQVGIRAVVRFGERAGGDPGIGSTIGCENSHLGWGMLDFKCE</sequence>
<reference evidence="1 2" key="2">
    <citation type="journal article" date="2017" name="Front. Plant Sci.">
        <title>Gene Classification and Mining of Molecular Markers Useful in Red Clover (Trifolium pratense) Breeding.</title>
        <authorList>
            <person name="Istvanek J."/>
            <person name="Dluhosova J."/>
            <person name="Dluhos P."/>
            <person name="Patkova L."/>
            <person name="Nedelnik J."/>
            <person name="Repkova J."/>
        </authorList>
    </citation>
    <scope>NUCLEOTIDE SEQUENCE [LARGE SCALE GENOMIC DNA]</scope>
    <source>
        <strain evidence="2">cv. Tatra</strain>
        <tissue evidence="1">Young leaves</tissue>
    </source>
</reference>
<dbReference type="AlphaFoldDB" id="A0A2K3MNN3"/>
<dbReference type="EMBL" id="ASHM01010571">
    <property type="protein sequence ID" value="PNX92417.1"/>
    <property type="molecule type" value="Genomic_DNA"/>
</dbReference>
<reference evidence="1 2" key="1">
    <citation type="journal article" date="2014" name="Am. J. Bot.">
        <title>Genome assembly and annotation for red clover (Trifolium pratense; Fabaceae).</title>
        <authorList>
            <person name="Istvanek J."/>
            <person name="Jaros M."/>
            <person name="Krenek A."/>
            <person name="Repkova J."/>
        </authorList>
    </citation>
    <scope>NUCLEOTIDE SEQUENCE [LARGE SCALE GENOMIC DNA]</scope>
    <source>
        <strain evidence="2">cv. Tatra</strain>
        <tissue evidence="1">Young leaves</tissue>
    </source>
</reference>
<name>A0A2K3MNN3_TRIPR</name>
<dbReference type="Proteomes" id="UP000236291">
    <property type="component" value="Unassembled WGS sequence"/>
</dbReference>
<evidence type="ECO:0000313" key="2">
    <source>
        <dbReference type="Proteomes" id="UP000236291"/>
    </source>
</evidence>
<evidence type="ECO:0000313" key="1">
    <source>
        <dbReference type="EMBL" id="PNX92417.1"/>
    </source>
</evidence>